<evidence type="ECO:0000313" key="2">
    <source>
        <dbReference type="EMBL" id="THU46726.1"/>
    </source>
</evidence>
<organism evidence="2 3">
    <name type="scientific">Musa balbisiana</name>
    <name type="common">Banana</name>
    <dbReference type="NCBI Taxonomy" id="52838"/>
    <lineage>
        <taxon>Eukaryota</taxon>
        <taxon>Viridiplantae</taxon>
        <taxon>Streptophyta</taxon>
        <taxon>Embryophyta</taxon>
        <taxon>Tracheophyta</taxon>
        <taxon>Spermatophyta</taxon>
        <taxon>Magnoliopsida</taxon>
        <taxon>Liliopsida</taxon>
        <taxon>Zingiberales</taxon>
        <taxon>Musaceae</taxon>
        <taxon>Musa</taxon>
    </lineage>
</organism>
<keyword evidence="3" id="KW-1185">Reference proteome</keyword>
<evidence type="ECO:0000313" key="3">
    <source>
        <dbReference type="Proteomes" id="UP000317650"/>
    </source>
</evidence>
<feature type="compositionally biased region" description="Basic residues" evidence="1">
    <location>
        <begin position="17"/>
        <end position="26"/>
    </location>
</feature>
<protein>
    <submittedName>
        <fullName evidence="2">Uncharacterized protein</fullName>
    </submittedName>
</protein>
<name>A0A4V4H333_MUSBA</name>
<gene>
    <name evidence="2" type="ORF">C4D60_Mb09t07920</name>
</gene>
<reference evidence="2 3" key="1">
    <citation type="journal article" date="2019" name="Nat. Plants">
        <title>Genome sequencing of Musa balbisiana reveals subgenome evolution and function divergence in polyploid bananas.</title>
        <authorList>
            <person name="Yao X."/>
        </authorList>
    </citation>
    <scope>NUCLEOTIDE SEQUENCE [LARGE SCALE GENOMIC DNA]</scope>
    <source>
        <strain evidence="3">cv. DH-PKW</strain>
        <tissue evidence="2">Leaves</tissue>
    </source>
</reference>
<evidence type="ECO:0000256" key="1">
    <source>
        <dbReference type="SAM" id="MobiDB-lite"/>
    </source>
</evidence>
<dbReference type="EMBL" id="PYDT01000010">
    <property type="protein sequence ID" value="THU46726.1"/>
    <property type="molecule type" value="Genomic_DNA"/>
</dbReference>
<feature type="compositionally biased region" description="Basic and acidic residues" evidence="1">
    <location>
        <begin position="27"/>
        <end position="42"/>
    </location>
</feature>
<feature type="compositionally biased region" description="Low complexity" evidence="1">
    <location>
        <begin position="60"/>
        <end position="69"/>
    </location>
</feature>
<comment type="caution">
    <text evidence="2">The sequence shown here is derived from an EMBL/GenBank/DDBJ whole genome shotgun (WGS) entry which is preliminary data.</text>
</comment>
<dbReference type="Proteomes" id="UP000317650">
    <property type="component" value="Chromosome 9"/>
</dbReference>
<feature type="compositionally biased region" description="Low complexity" evidence="1">
    <location>
        <begin position="143"/>
        <end position="152"/>
    </location>
</feature>
<sequence length="214" mass="23145">MSTKQRQDGSYLIRESKTKKGTRRKSHRDEGRAYKPADGETRKQRRATAASGSGSGSGSGEQRQARAAGGLAGGASSGRRKQREERAATSSGRREQRRAAGGASGDRGSVCEQRQRRAATTAAFASSDSGEQRDRDRKRRQQRALARSAQRLGSGERPGGACLKRAAWEISEALGPRLASPERLGERPSAFCNHCIKLNNIFCSFNIQIQLVAA</sequence>
<proteinExistence type="predicted"/>
<dbReference type="AlphaFoldDB" id="A0A4V4H333"/>
<accession>A0A4V4H333</accession>
<feature type="compositionally biased region" description="Basic and acidic residues" evidence="1">
    <location>
        <begin position="82"/>
        <end position="98"/>
    </location>
</feature>
<feature type="region of interest" description="Disordered" evidence="1">
    <location>
        <begin position="1"/>
        <end position="158"/>
    </location>
</feature>